<reference key="1">
    <citation type="submission" date="2010-09" db="EMBL/GenBank/DDBJ databases">
        <title>Complete genome sequence of Burkholderia rhizoxinica, the endosymbiont of the phytopathogenic fungus Rhizopus microsporus.</title>
        <authorList>
            <person name="Lackner G."/>
            <person name="Moebius N."/>
            <person name="Partida-Martinez L.P."/>
            <person name="Hertweck C."/>
        </authorList>
    </citation>
    <scope>NUCLEOTIDE SEQUENCE</scope>
    <source>
        <strain>HKI 454</strain>
    </source>
</reference>
<geneLocation type="plasmid" evidence="2 3">
    <name>pBRH02</name>
</geneLocation>
<organism evidence="2 3">
    <name type="scientific">Mycetohabitans rhizoxinica (strain DSM 19002 / CIP 109453 / HKI 454)</name>
    <name type="common">Paraburkholderia rhizoxinica</name>
    <dbReference type="NCBI Taxonomy" id="882378"/>
    <lineage>
        <taxon>Bacteria</taxon>
        <taxon>Pseudomonadati</taxon>
        <taxon>Pseudomonadota</taxon>
        <taxon>Betaproteobacteria</taxon>
        <taxon>Burkholderiales</taxon>
        <taxon>Burkholderiaceae</taxon>
        <taxon>Mycetohabitans</taxon>
    </lineage>
</organism>
<name>E5AW31_MYCRK</name>
<gene>
    <name evidence="2" type="ordered locus">RBRH_01789</name>
</gene>
<reference evidence="2 3" key="2">
    <citation type="journal article" date="2011" name="J. Bacteriol.">
        <title>Complete genome sequence of Burkholderia rhizoxinica, an endosymbiont of Rhizopus microsporus.</title>
        <authorList>
            <person name="Lackner G."/>
            <person name="Moebius N."/>
            <person name="Partida-Martinez L."/>
            <person name="Hertweck C."/>
        </authorList>
    </citation>
    <scope>NUCLEOTIDE SEQUENCE [LARGE SCALE GENOMIC DNA]</scope>
    <source>
        <strain evidence="3">DSM 19002 / CIP 109453 / HKI 454</strain>
        <plasmid evidence="2 3">pBRH02</plasmid>
    </source>
</reference>
<feature type="region of interest" description="Disordered" evidence="1">
    <location>
        <begin position="74"/>
        <end position="106"/>
    </location>
</feature>
<evidence type="ECO:0000313" key="2">
    <source>
        <dbReference type="EMBL" id="CBW77333.1"/>
    </source>
</evidence>
<keyword evidence="2" id="KW-0614">Plasmid</keyword>
<dbReference type="AlphaFoldDB" id="E5AW31"/>
<evidence type="ECO:0000313" key="3">
    <source>
        <dbReference type="Proteomes" id="UP000007437"/>
    </source>
</evidence>
<dbReference type="KEGG" id="brh:RBRH_01789"/>
<dbReference type="EMBL" id="FR687361">
    <property type="protein sequence ID" value="CBW77333.1"/>
    <property type="molecule type" value="Genomic_DNA"/>
</dbReference>
<evidence type="ECO:0000256" key="1">
    <source>
        <dbReference type="SAM" id="MobiDB-lite"/>
    </source>
</evidence>
<feature type="compositionally biased region" description="Low complexity" evidence="1">
    <location>
        <begin position="91"/>
        <end position="106"/>
    </location>
</feature>
<protein>
    <submittedName>
        <fullName evidence="2">Uncharacterized protein</fullName>
    </submittedName>
</protein>
<accession>E5AW31</accession>
<feature type="region of interest" description="Disordered" evidence="1">
    <location>
        <begin position="30"/>
        <end position="59"/>
    </location>
</feature>
<dbReference type="HOGENOM" id="CLU_2218149_0_0_4"/>
<sequence>MVVRHACEPWTQTARCQRCLLAKLKNNGRGLPTRTKLTNDSRTEHNAQWNTPDHRASDDGARCAASVRRAAVRAVPTGARRAQPGTDRAISRSASRNCAAAADVSH</sequence>
<dbReference type="Proteomes" id="UP000007437">
    <property type="component" value="Plasmid pBRH02"/>
</dbReference>
<proteinExistence type="predicted"/>